<organism evidence="1 2">
    <name type="scientific">Faecalibacterium langellae</name>
    <dbReference type="NCBI Taxonomy" id="3435293"/>
    <lineage>
        <taxon>Bacteria</taxon>
        <taxon>Bacillati</taxon>
        <taxon>Bacillota</taxon>
        <taxon>Clostridia</taxon>
        <taxon>Eubacteriales</taxon>
        <taxon>Oscillospiraceae</taxon>
        <taxon>Faecalibacterium</taxon>
    </lineage>
</organism>
<gene>
    <name evidence="1" type="ORF">CGS49_12150</name>
</gene>
<evidence type="ECO:0000313" key="2">
    <source>
        <dbReference type="Proteomes" id="UP000220959"/>
    </source>
</evidence>
<keyword evidence="2" id="KW-1185">Reference proteome</keyword>
<reference evidence="1 2" key="1">
    <citation type="journal article" date="2017" name="Front. Microbiol.">
        <title>New Insights into the Diversity of the Genus Faecalibacterium.</title>
        <authorList>
            <person name="Benevides L."/>
            <person name="Burman S."/>
            <person name="Martin R."/>
            <person name="Robert V."/>
            <person name="Thomas M."/>
            <person name="Miquel S."/>
            <person name="Chain F."/>
            <person name="Sokol H."/>
            <person name="Bermudez-Humaran L.G."/>
            <person name="Morrison M."/>
            <person name="Langella P."/>
            <person name="Azevedo V.A."/>
            <person name="Chatel J.M."/>
            <person name="Soares S."/>
        </authorList>
    </citation>
    <scope>NUCLEOTIDE SEQUENCE [LARGE SCALE GENOMIC DNA]</scope>
    <source>
        <strain evidence="2">CNCM I-4541</strain>
    </source>
</reference>
<proteinExistence type="predicted"/>
<dbReference type="Proteomes" id="UP000220959">
    <property type="component" value="Unassembled WGS sequence"/>
</dbReference>
<evidence type="ECO:0000313" key="1">
    <source>
        <dbReference type="EMBL" id="PDX60719.1"/>
    </source>
</evidence>
<protein>
    <submittedName>
        <fullName evidence="1">Uncharacterized protein</fullName>
    </submittedName>
</protein>
<sequence length="79" mass="9404">MNEPFYKTMPEYARSTMNRRRNLCRKREGRQLFLIIIISYNARYAKYREVKKATFPVFEPFSAVWLHLGSADSLSLVLL</sequence>
<name>A0ACC9CYA9_9FIRM</name>
<dbReference type="EMBL" id="NMTR01000021">
    <property type="protein sequence ID" value="PDX60719.1"/>
    <property type="molecule type" value="Genomic_DNA"/>
</dbReference>
<comment type="caution">
    <text evidence="1">The sequence shown here is derived from an EMBL/GenBank/DDBJ whole genome shotgun (WGS) entry which is preliminary data.</text>
</comment>
<accession>A0ACC9CYA9</accession>